<dbReference type="Proteomes" id="UP000291659">
    <property type="component" value="Unassembled WGS sequence"/>
</dbReference>
<keyword evidence="3" id="KW-1185">Reference proteome</keyword>
<gene>
    <name evidence="2" type="ORF">ELH98_09600</name>
</gene>
<feature type="domain" description="Guanylate cyclase" evidence="1">
    <location>
        <begin position="286"/>
        <end position="341"/>
    </location>
</feature>
<dbReference type="EMBL" id="SIOX01000001">
    <property type="protein sequence ID" value="TAX81300.1"/>
    <property type="molecule type" value="Genomic_DNA"/>
</dbReference>
<dbReference type="InterPro" id="IPR001054">
    <property type="entry name" value="A/G_cyclase"/>
</dbReference>
<evidence type="ECO:0000313" key="3">
    <source>
        <dbReference type="Proteomes" id="UP000291659"/>
    </source>
</evidence>
<feature type="domain" description="Guanylate cyclase" evidence="1">
    <location>
        <begin position="49"/>
        <end position="188"/>
    </location>
</feature>
<dbReference type="SUPFAM" id="SSF55073">
    <property type="entry name" value="Nucleotide cyclase"/>
    <property type="match status" value="2"/>
</dbReference>
<comment type="caution">
    <text evidence="2">The sequence shown here is derived from an EMBL/GenBank/DDBJ whole genome shotgun (WGS) entry which is preliminary data.</text>
</comment>
<protein>
    <submittedName>
        <fullName evidence="2">Transcriptional regulator</fullName>
    </submittedName>
</protein>
<dbReference type="PROSITE" id="PS50125">
    <property type="entry name" value="GUANYLATE_CYCLASE_2"/>
    <property type="match status" value="2"/>
</dbReference>
<dbReference type="Gene3D" id="3.30.70.1230">
    <property type="entry name" value="Nucleotide cyclase"/>
    <property type="match status" value="2"/>
</dbReference>
<evidence type="ECO:0000259" key="1">
    <source>
        <dbReference type="PROSITE" id="PS50125"/>
    </source>
</evidence>
<name>A0ABY1X814_9HYPH</name>
<dbReference type="RefSeq" id="WP_130762940.1">
    <property type="nucleotide sequence ID" value="NZ_SILL01000001.1"/>
</dbReference>
<organism evidence="2 3">
    <name type="scientific">Rhizobium ruizarguesonis</name>
    <dbReference type="NCBI Taxonomy" id="2081791"/>
    <lineage>
        <taxon>Bacteria</taxon>
        <taxon>Pseudomonadati</taxon>
        <taxon>Pseudomonadota</taxon>
        <taxon>Alphaproteobacteria</taxon>
        <taxon>Hyphomicrobiales</taxon>
        <taxon>Rhizobiaceae</taxon>
        <taxon>Rhizobium/Agrobacterium group</taxon>
        <taxon>Rhizobium</taxon>
    </lineage>
</organism>
<dbReference type="InterPro" id="IPR029787">
    <property type="entry name" value="Nucleotide_cyclase"/>
</dbReference>
<proteinExistence type="predicted"/>
<sequence>MSNTWKYERAKSAIDARIKEVETVEIVDYKRDTSLESIPRNKAYRMNAVHLYLDILNVDDMLHCTETEGETCHKRTLRFLNLHYRAVDRVLHDADARRVDFHNQRLHAVVSKPYGDASEADRVNRAVAIAKMISDVVAETGDDDEHIPNAKVRIGIDTGKALAVNNGRNGNREPLFLGRPANMAAKIASNRKAEGIYLSNEARVAIGLSTLDDAKVYTMALTAAEIANCEEEADLGLSKDALVEAWREDNKKHPIGAFSFSRASPPLQDLDITVLTPANSRRMDTVSLYADIDNFTAYVNKNIDDNAEDVVRTLHVIRSELDRVLSRDFAGRRIRFIGDCIHGHVMEGTAFTTDTEDTVSTATLCSGGLRSSFDLALERLADNDIDADDLGLAIGFEYGPTSITRLGIHGKRVRCSTGRAVTESEEQQKRCLGTETAIGQTAYDSGPASVRKLFGSNRKKAGLTYDDVLEALTADNNKIAKSASAELYAVASPAIARASETILRPHAKG</sequence>
<accession>A0ABY1X814</accession>
<evidence type="ECO:0000313" key="2">
    <source>
        <dbReference type="EMBL" id="TAX81300.1"/>
    </source>
</evidence>
<dbReference type="Pfam" id="PF00211">
    <property type="entry name" value="Guanylate_cyc"/>
    <property type="match status" value="1"/>
</dbReference>
<reference evidence="2 3" key="1">
    <citation type="submission" date="2019-02" db="EMBL/GenBank/DDBJ databases">
        <title>The genomic architecture of introgression among sibling species of bacteria.</title>
        <authorList>
            <person name="Cavassim M.I.A."/>
            <person name="Moeskjaer S."/>
            <person name="Moslemi C."/>
            <person name="Fields B."/>
            <person name="Bachmann A."/>
            <person name="Vilhjalmsson B."/>
            <person name="Schierup M.H."/>
            <person name="Young J.P.W."/>
            <person name="Andersen S.U."/>
        </authorList>
    </citation>
    <scope>NUCLEOTIDE SEQUENCE [LARGE SCALE GENOMIC DNA]</scope>
    <source>
        <strain evidence="2 3">SM141A</strain>
    </source>
</reference>